<evidence type="ECO:0000256" key="1">
    <source>
        <dbReference type="SAM" id="Phobius"/>
    </source>
</evidence>
<feature type="transmembrane region" description="Helical" evidence="1">
    <location>
        <begin position="6"/>
        <end position="26"/>
    </location>
</feature>
<gene>
    <name evidence="2" type="ORF">JBKA6_1346</name>
</gene>
<dbReference type="AlphaFoldDB" id="A0A1J1DZL4"/>
<accession>A0A1J1DZL4</accession>
<name>A0A1J1DZL4_9FLAO</name>
<sequence>MLTKIIIESVIYTIYSLLFACCLFRIKNISTDEIKNTKNI</sequence>
<evidence type="ECO:0000313" key="2">
    <source>
        <dbReference type="EMBL" id="BAV95359.1"/>
    </source>
</evidence>
<dbReference type="KEGG" id="ise:JBKA6_1346"/>
<reference evidence="2 3" key="1">
    <citation type="submission" date="2014-03" db="EMBL/GenBank/DDBJ databases">
        <title>complete genome sequence of Flavobacteriaceae bacterium JBKA-6.</title>
        <authorList>
            <person name="Takano T."/>
            <person name="Nakamura Y."/>
            <person name="Takuma S."/>
            <person name="Yasuike M."/>
            <person name="Matsuyama T."/>
            <person name="Sakai T."/>
            <person name="Fujiwara A."/>
            <person name="Kimoto K."/>
            <person name="Fukuda Y."/>
            <person name="Kondo H."/>
            <person name="Hirono I."/>
            <person name="Nakayasu C."/>
        </authorList>
    </citation>
    <scope>NUCLEOTIDE SEQUENCE [LARGE SCALE GENOMIC DNA]</scope>
    <source>
        <strain evidence="2 3">JBKA-6</strain>
    </source>
</reference>
<keyword evidence="3" id="KW-1185">Reference proteome</keyword>
<dbReference type="PROSITE" id="PS51257">
    <property type="entry name" value="PROKAR_LIPOPROTEIN"/>
    <property type="match status" value="1"/>
</dbReference>
<proteinExistence type="predicted"/>
<dbReference type="Proteomes" id="UP000243197">
    <property type="component" value="Chromosome"/>
</dbReference>
<organism evidence="2 3">
    <name type="scientific">Ichthyobacterium seriolicida</name>
    <dbReference type="NCBI Taxonomy" id="242600"/>
    <lineage>
        <taxon>Bacteria</taxon>
        <taxon>Pseudomonadati</taxon>
        <taxon>Bacteroidota</taxon>
        <taxon>Flavobacteriia</taxon>
        <taxon>Flavobacteriales</taxon>
        <taxon>Ichthyobacteriaceae</taxon>
        <taxon>Ichthyobacterium</taxon>
    </lineage>
</organism>
<dbReference type="EMBL" id="AP014564">
    <property type="protein sequence ID" value="BAV95359.1"/>
    <property type="molecule type" value="Genomic_DNA"/>
</dbReference>
<keyword evidence="1" id="KW-0472">Membrane</keyword>
<keyword evidence="1" id="KW-0812">Transmembrane</keyword>
<protein>
    <submittedName>
        <fullName evidence="2">Uncharacterized protein</fullName>
    </submittedName>
</protein>
<keyword evidence="1" id="KW-1133">Transmembrane helix</keyword>
<evidence type="ECO:0000313" key="3">
    <source>
        <dbReference type="Proteomes" id="UP000243197"/>
    </source>
</evidence>